<gene>
    <name evidence="1" type="ORF">MLD38_010540</name>
</gene>
<evidence type="ECO:0000313" key="2">
    <source>
        <dbReference type="Proteomes" id="UP001057402"/>
    </source>
</evidence>
<accession>A0ACB9R083</accession>
<keyword evidence="2" id="KW-1185">Reference proteome</keyword>
<comment type="caution">
    <text evidence="1">The sequence shown here is derived from an EMBL/GenBank/DDBJ whole genome shotgun (WGS) entry which is preliminary data.</text>
</comment>
<dbReference type="EMBL" id="CM042883">
    <property type="protein sequence ID" value="KAI4372294.1"/>
    <property type="molecule type" value="Genomic_DNA"/>
</dbReference>
<sequence>MKRNDIGRGEEGTMMPSLPTFFRQRIPPAIENRLRLTQVREETEHVVYRFFHHPSPPTTRSCSPLAARFQLRFVGRVPSPIFTQSRILADHHHGSPIRIELWDASSNCVVLDGPLSSLKLQIVPLHGDFGDQDWPQGEFPLNIVRERDGRRPLIVGDTNITLRQGEAYMTNIILTDNSRWTRSRHFRLGAQAHPDIPLQEPIKEAISSSFIVKDRRGERNRKHYPPSLHDEVWRLENISKGGRFSLRLAAEGIGTVKEFLCWHETNPASLRQILGSNIPDRTWNKIVRHAASCAVNVHEQGEYFQYADSGTCLWFDCTCKLIAASFDGGQTLNPPHDLPVPQALLLQDLKREAHKRRNEWTRVSSASNALPVDAVALASSPLNAPAGPSTGVHHPRFLMSSSSSYHEVEAHLPVVCPPALPLATMFSAGEEMGCWQQELETPLLFQPSASIWGNAWNLGSKAEAAEAQLLSHLYNLDVHIPAYKKRRVGWCKIRAAIAFGSLRRSAVARRR</sequence>
<protein>
    <submittedName>
        <fullName evidence="1">Uncharacterized protein</fullName>
    </submittedName>
</protein>
<reference evidence="2" key="1">
    <citation type="journal article" date="2023" name="Front. Plant Sci.">
        <title>Chromosomal-level genome assembly of Melastoma candidum provides insights into trichome evolution.</title>
        <authorList>
            <person name="Zhong Y."/>
            <person name="Wu W."/>
            <person name="Sun C."/>
            <person name="Zou P."/>
            <person name="Liu Y."/>
            <person name="Dai S."/>
            <person name="Zhou R."/>
        </authorList>
    </citation>
    <scope>NUCLEOTIDE SEQUENCE [LARGE SCALE GENOMIC DNA]</scope>
</reference>
<dbReference type="Proteomes" id="UP001057402">
    <property type="component" value="Chromosome 4"/>
</dbReference>
<name>A0ACB9R083_9MYRT</name>
<proteinExistence type="predicted"/>
<organism evidence="1 2">
    <name type="scientific">Melastoma candidum</name>
    <dbReference type="NCBI Taxonomy" id="119954"/>
    <lineage>
        <taxon>Eukaryota</taxon>
        <taxon>Viridiplantae</taxon>
        <taxon>Streptophyta</taxon>
        <taxon>Embryophyta</taxon>
        <taxon>Tracheophyta</taxon>
        <taxon>Spermatophyta</taxon>
        <taxon>Magnoliopsida</taxon>
        <taxon>eudicotyledons</taxon>
        <taxon>Gunneridae</taxon>
        <taxon>Pentapetalae</taxon>
        <taxon>rosids</taxon>
        <taxon>malvids</taxon>
        <taxon>Myrtales</taxon>
        <taxon>Melastomataceae</taxon>
        <taxon>Melastomatoideae</taxon>
        <taxon>Melastomateae</taxon>
        <taxon>Melastoma</taxon>
    </lineage>
</organism>
<evidence type="ECO:0000313" key="1">
    <source>
        <dbReference type="EMBL" id="KAI4372294.1"/>
    </source>
</evidence>